<dbReference type="AlphaFoldDB" id="A0A0N5CZH4"/>
<proteinExistence type="predicted"/>
<reference evidence="1 2" key="2">
    <citation type="submission" date="2018-11" db="EMBL/GenBank/DDBJ databases">
        <authorList>
            <consortium name="Pathogen Informatics"/>
        </authorList>
    </citation>
    <scope>NUCLEOTIDE SEQUENCE [LARGE SCALE GENOMIC DNA]</scope>
</reference>
<evidence type="ECO:0000313" key="2">
    <source>
        <dbReference type="Proteomes" id="UP000276776"/>
    </source>
</evidence>
<evidence type="ECO:0000313" key="3">
    <source>
        <dbReference type="WBParaSite" id="TCLT_0000589401-mRNA-1"/>
    </source>
</evidence>
<dbReference type="OrthoDB" id="6773101at2759"/>
<gene>
    <name evidence="1" type="ORF">TCLT_LOCUS5883</name>
</gene>
<dbReference type="Proteomes" id="UP000276776">
    <property type="component" value="Unassembled WGS sequence"/>
</dbReference>
<dbReference type="WBParaSite" id="TCLT_0000589401-mRNA-1">
    <property type="protein sequence ID" value="TCLT_0000589401-mRNA-1"/>
    <property type="gene ID" value="TCLT_0000589401"/>
</dbReference>
<sequence>MQEVHGREINRTNWKQKIISKKVDSLILGTLNQAMVNMLNMLHKICASQCLILQGSSRYIQNNEAHLIEWEGTGPRNLQKHDMSDSKRCCKRRCKRASTVEPGPLQRALERAIYCVRFLDPTKSATNTKVCADKPVLLEGAQEYKYLGLVEDRIVGP</sequence>
<accession>A0A0N5CZH4</accession>
<dbReference type="EMBL" id="UYYF01004371">
    <property type="protein sequence ID" value="VDN03176.1"/>
    <property type="molecule type" value="Genomic_DNA"/>
</dbReference>
<keyword evidence="2" id="KW-1185">Reference proteome</keyword>
<evidence type="ECO:0000313" key="1">
    <source>
        <dbReference type="EMBL" id="VDN03176.1"/>
    </source>
</evidence>
<reference evidence="3" key="1">
    <citation type="submission" date="2017-02" db="UniProtKB">
        <authorList>
            <consortium name="WormBaseParasite"/>
        </authorList>
    </citation>
    <scope>IDENTIFICATION</scope>
</reference>
<name>A0A0N5CZH4_THECL</name>
<organism evidence="3">
    <name type="scientific">Thelazia callipaeda</name>
    <name type="common">Oriental eyeworm</name>
    <name type="synonym">Parasitic nematode</name>
    <dbReference type="NCBI Taxonomy" id="103827"/>
    <lineage>
        <taxon>Eukaryota</taxon>
        <taxon>Metazoa</taxon>
        <taxon>Ecdysozoa</taxon>
        <taxon>Nematoda</taxon>
        <taxon>Chromadorea</taxon>
        <taxon>Rhabditida</taxon>
        <taxon>Spirurina</taxon>
        <taxon>Spiruromorpha</taxon>
        <taxon>Thelazioidea</taxon>
        <taxon>Thelaziidae</taxon>
        <taxon>Thelazia</taxon>
    </lineage>
</organism>
<protein>
    <submittedName>
        <fullName evidence="3">Ovule protein</fullName>
    </submittedName>
</protein>